<organism evidence="1 2">
    <name type="scientific">Pelagomonas calceolata</name>
    <dbReference type="NCBI Taxonomy" id="35677"/>
    <lineage>
        <taxon>Eukaryota</taxon>
        <taxon>Sar</taxon>
        <taxon>Stramenopiles</taxon>
        <taxon>Ochrophyta</taxon>
        <taxon>Pelagophyceae</taxon>
        <taxon>Pelagomonadales</taxon>
        <taxon>Pelagomonadaceae</taxon>
        <taxon>Pelagomonas</taxon>
    </lineage>
</organism>
<dbReference type="EMBL" id="CAKKNE010000003">
    <property type="protein sequence ID" value="CAH0371906.1"/>
    <property type="molecule type" value="Genomic_DNA"/>
</dbReference>
<reference evidence="1" key="1">
    <citation type="submission" date="2021-11" db="EMBL/GenBank/DDBJ databases">
        <authorList>
            <consortium name="Genoscope - CEA"/>
            <person name="William W."/>
        </authorList>
    </citation>
    <scope>NUCLEOTIDE SEQUENCE</scope>
</reference>
<keyword evidence="2" id="KW-1185">Reference proteome</keyword>
<evidence type="ECO:0008006" key="3">
    <source>
        <dbReference type="Google" id="ProtNLM"/>
    </source>
</evidence>
<comment type="caution">
    <text evidence="1">The sequence shown here is derived from an EMBL/GenBank/DDBJ whole genome shotgun (WGS) entry which is preliminary data.</text>
</comment>
<accession>A0A8J2X2N9</accession>
<name>A0A8J2X2N9_9STRA</name>
<evidence type="ECO:0000313" key="2">
    <source>
        <dbReference type="Proteomes" id="UP000789595"/>
    </source>
</evidence>
<dbReference type="AlphaFoldDB" id="A0A8J2X2N9"/>
<dbReference type="Proteomes" id="UP000789595">
    <property type="component" value="Unassembled WGS sequence"/>
</dbReference>
<gene>
    <name evidence="1" type="ORF">PECAL_3P18710</name>
</gene>
<proteinExistence type="predicted"/>
<evidence type="ECO:0000313" key="1">
    <source>
        <dbReference type="EMBL" id="CAH0371906.1"/>
    </source>
</evidence>
<protein>
    <recommendedName>
        <fullName evidence="3">Sfi1 spindle body domain-containing protein</fullName>
    </recommendedName>
</protein>
<sequence length="690" mass="76367">MPRENHQLEPGPLGTAEFCSKDAGSLLQLLDLRRTRDSIAHSMGETLAYNVPAPNRASCPPALAVIEAEVSRVEASIQGGLRKVWLGQQQACKTSGPSHGTYPLCGPGGDVWVSAAMTSIQALEHRCAQQACAIEDLRCVQVALGAEANREAEAKLALARELTAAHTAALIQAKAHTQETQDKWDSYSRMVAVETACAVDRAACAGMSGIARIRSARTIRRLVRAPLARSLMAWAQVVAEKRMRESMTHKPRLAWYARSSLRVLKRLERLDTWLALRAWVVTTAHLRSLDDMCLRAMTRVVANATDRTLSRGWATWVTRTSRARVTTALLHTWARQHMAMVMRIWATAARDASRRACFAARKSLNHAWVAWVRAAGGTLGSCDVHRGALQCVLRCLKATVMRQTILCWRKAAHCVHYELLRDVRVRGCADVSSLGKPFVDIDGPYHVQGRAERRALRRRYRALAWRLALQRRVRRALQGAWGAWYSATAQRLAAGRRRRRLARTSTCRAFGRPAAASSMLGRSAIDSYDGPRRWAAMAAASDRRAAAVVRALSIAARGDRVALVRAVAIWRHAWRPESSAMITLKAVPAGQLARNDRAIALQSALNAWRMVASRTTRLRTSDGMRLRAAGAAWGHWVAHSVSSWDIMLICGFHTQVLQVAVGRELKQLEDAVAQLATRGRCGRPRRSLLR</sequence>